<comment type="caution">
    <text evidence="1">The sequence shown here is derived from an EMBL/GenBank/DDBJ whole genome shotgun (WGS) entry which is preliminary data.</text>
</comment>
<reference evidence="2" key="1">
    <citation type="submission" date="2016-06" db="EMBL/GenBank/DDBJ databases">
        <title>Parallel loss of symbiosis genes in relatives of nitrogen-fixing non-legume Parasponia.</title>
        <authorList>
            <person name="Van Velzen R."/>
            <person name="Holmer R."/>
            <person name="Bu F."/>
            <person name="Rutten L."/>
            <person name="Van Zeijl A."/>
            <person name="Liu W."/>
            <person name="Santuari L."/>
            <person name="Cao Q."/>
            <person name="Sharma T."/>
            <person name="Shen D."/>
            <person name="Roswanjaya Y."/>
            <person name="Wardhani T."/>
            <person name="Kalhor M.S."/>
            <person name="Jansen J."/>
            <person name="Van den Hoogen J."/>
            <person name="Gungor B."/>
            <person name="Hartog M."/>
            <person name="Hontelez J."/>
            <person name="Verver J."/>
            <person name="Yang W.-C."/>
            <person name="Schijlen E."/>
            <person name="Repin R."/>
            <person name="Schilthuizen M."/>
            <person name="Schranz E."/>
            <person name="Heidstra R."/>
            <person name="Miyata K."/>
            <person name="Fedorova E."/>
            <person name="Kohlen W."/>
            <person name="Bisseling T."/>
            <person name="Smit S."/>
            <person name="Geurts R."/>
        </authorList>
    </citation>
    <scope>NUCLEOTIDE SEQUENCE [LARGE SCALE GENOMIC DNA]</scope>
    <source>
        <strain evidence="2">cv. WU1-14</strain>
    </source>
</reference>
<dbReference type="EMBL" id="JXTB01000266">
    <property type="protein sequence ID" value="PON49135.1"/>
    <property type="molecule type" value="Genomic_DNA"/>
</dbReference>
<dbReference type="Proteomes" id="UP000237105">
    <property type="component" value="Unassembled WGS sequence"/>
</dbReference>
<evidence type="ECO:0000313" key="1">
    <source>
        <dbReference type="EMBL" id="PON49135.1"/>
    </source>
</evidence>
<protein>
    <submittedName>
        <fullName evidence="1">Uncharacterized protein</fullName>
    </submittedName>
</protein>
<name>A0A2P5BK13_PARAD</name>
<sequence>MEQQPPSPFPHGYKDVIDERLKAKGFDVRKIGWRLGVCDAMAEHLGNSAWPP</sequence>
<proteinExistence type="predicted"/>
<dbReference type="AlphaFoldDB" id="A0A2P5BK13"/>
<keyword evidence="2" id="KW-1185">Reference proteome</keyword>
<organism evidence="1 2">
    <name type="scientific">Parasponia andersonii</name>
    <name type="common">Sponia andersonii</name>
    <dbReference type="NCBI Taxonomy" id="3476"/>
    <lineage>
        <taxon>Eukaryota</taxon>
        <taxon>Viridiplantae</taxon>
        <taxon>Streptophyta</taxon>
        <taxon>Embryophyta</taxon>
        <taxon>Tracheophyta</taxon>
        <taxon>Spermatophyta</taxon>
        <taxon>Magnoliopsida</taxon>
        <taxon>eudicotyledons</taxon>
        <taxon>Gunneridae</taxon>
        <taxon>Pentapetalae</taxon>
        <taxon>rosids</taxon>
        <taxon>fabids</taxon>
        <taxon>Rosales</taxon>
        <taxon>Cannabaceae</taxon>
        <taxon>Parasponia</taxon>
    </lineage>
</organism>
<accession>A0A2P5BK13</accession>
<gene>
    <name evidence="1" type="ORF">PanWU01x14_232210</name>
</gene>
<evidence type="ECO:0000313" key="2">
    <source>
        <dbReference type="Proteomes" id="UP000237105"/>
    </source>
</evidence>